<protein>
    <submittedName>
        <fullName evidence="2">Uncharacterized protein</fullName>
    </submittedName>
</protein>
<name>A0A7R9G9Y8_9CRUS</name>
<dbReference type="EMBL" id="OA882164">
    <property type="protein sequence ID" value="CAD7273411.1"/>
    <property type="molecule type" value="Genomic_DNA"/>
</dbReference>
<feature type="region of interest" description="Disordered" evidence="1">
    <location>
        <begin position="156"/>
        <end position="180"/>
    </location>
</feature>
<proteinExistence type="predicted"/>
<evidence type="ECO:0000313" key="2">
    <source>
        <dbReference type="EMBL" id="CAD7273411.1"/>
    </source>
</evidence>
<keyword evidence="3" id="KW-1185">Reference proteome</keyword>
<feature type="region of interest" description="Disordered" evidence="1">
    <location>
        <begin position="1"/>
        <end position="20"/>
    </location>
</feature>
<dbReference type="Proteomes" id="UP000678499">
    <property type="component" value="Unassembled WGS sequence"/>
</dbReference>
<dbReference type="EMBL" id="CAJPEX010000127">
    <property type="protein sequence ID" value="CAG0913563.1"/>
    <property type="molecule type" value="Genomic_DNA"/>
</dbReference>
<reference evidence="2" key="1">
    <citation type="submission" date="2020-11" db="EMBL/GenBank/DDBJ databases">
        <authorList>
            <person name="Tran Van P."/>
        </authorList>
    </citation>
    <scope>NUCLEOTIDE SEQUENCE</scope>
</reference>
<sequence length="180" mass="19760">MLHVHVRSEDDVVASEPGDPENWIQLRTSFPRHILEHFKITPVVPNSEVTKGHIEVEDHYDAAPVPPRMMHVTFASGEFDAESGAELVVDALDTLRIGARANAEYDKDDAAVVDDHVRVWATSTGHSPTAHRHAKPARILSSADLLKLRDKFLATTDEPGPPATAQLGPERNWVNGGNDV</sequence>
<accession>A0A7R9G9Y8</accession>
<dbReference type="AlphaFoldDB" id="A0A7R9G9Y8"/>
<organism evidence="2">
    <name type="scientific">Notodromas monacha</name>
    <dbReference type="NCBI Taxonomy" id="399045"/>
    <lineage>
        <taxon>Eukaryota</taxon>
        <taxon>Metazoa</taxon>
        <taxon>Ecdysozoa</taxon>
        <taxon>Arthropoda</taxon>
        <taxon>Crustacea</taxon>
        <taxon>Oligostraca</taxon>
        <taxon>Ostracoda</taxon>
        <taxon>Podocopa</taxon>
        <taxon>Podocopida</taxon>
        <taxon>Cypridocopina</taxon>
        <taxon>Cypridoidea</taxon>
        <taxon>Cyprididae</taxon>
        <taxon>Notodromas</taxon>
    </lineage>
</organism>
<gene>
    <name evidence="2" type="ORF">NMOB1V02_LOCUS1302</name>
</gene>
<feature type="compositionally biased region" description="Basic and acidic residues" evidence="1">
    <location>
        <begin position="1"/>
        <end position="10"/>
    </location>
</feature>
<evidence type="ECO:0000256" key="1">
    <source>
        <dbReference type="SAM" id="MobiDB-lite"/>
    </source>
</evidence>
<evidence type="ECO:0000313" key="3">
    <source>
        <dbReference type="Proteomes" id="UP000678499"/>
    </source>
</evidence>